<feature type="region of interest" description="Disordered" evidence="1">
    <location>
        <begin position="555"/>
        <end position="575"/>
    </location>
</feature>
<name>A0AAD4BU33_BOLED</name>
<feature type="region of interest" description="Disordered" evidence="1">
    <location>
        <begin position="202"/>
        <end position="238"/>
    </location>
</feature>
<feature type="compositionally biased region" description="Polar residues" evidence="1">
    <location>
        <begin position="216"/>
        <end position="232"/>
    </location>
</feature>
<proteinExistence type="predicted"/>
<organism evidence="2 3">
    <name type="scientific">Boletus edulis BED1</name>
    <dbReference type="NCBI Taxonomy" id="1328754"/>
    <lineage>
        <taxon>Eukaryota</taxon>
        <taxon>Fungi</taxon>
        <taxon>Dikarya</taxon>
        <taxon>Basidiomycota</taxon>
        <taxon>Agaricomycotina</taxon>
        <taxon>Agaricomycetes</taxon>
        <taxon>Agaricomycetidae</taxon>
        <taxon>Boletales</taxon>
        <taxon>Boletineae</taxon>
        <taxon>Boletaceae</taxon>
        <taxon>Boletoideae</taxon>
        <taxon>Boletus</taxon>
    </lineage>
</organism>
<evidence type="ECO:0000313" key="2">
    <source>
        <dbReference type="EMBL" id="KAF8440231.1"/>
    </source>
</evidence>
<keyword evidence="3" id="KW-1185">Reference proteome</keyword>
<evidence type="ECO:0000256" key="1">
    <source>
        <dbReference type="SAM" id="MobiDB-lite"/>
    </source>
</evidence>
<reference evidence="2" key="2">
    <citation type="journal article" date="2020" name="Nat. Commun.">
        <title>Large-scale genome sequencing of mycorrhizal fungi provides insights into the early evolution of symbiotic traits.</title>
        <authorList>
            <person name="Miyauchi S."/>
            <person name="Kiss E."/>
            <person name="Kuo A."/>
            <person name="Drula E."/>
            <person name="Kohler A."/>
            <person name="Sanchez-Garcia M."/>
            <person name="Morin E."/>
            <person name="Andreopoulos B."/>
            <person name="Barry K.W."/>
            <person name="Bonito G."/>
            <person name="Buee M."/>
            <person name="Carver A."/>
            <person name="Chen C."/>
            <person name="Cichocki N."/>
            <person name="Clum A."/>
            <person name="Culley D."/>
            <person name="Crous P.W."/>
            <person name="Fauchery L."/>
            <person name="Girlanda M."/>
            <person name="Hayes R.D."/>
            <person name="Keri Z."/>
            <person name="LaButti K."/>
            <person name="Lipzen A."/>
            <person name="Lombard V."/>
            <person name="Magnuson J."/>
            <person name="Maillard F."/>
            <person name="Murat C."/>
            <person name="Nolan M."/>
            <person name="Ohm R.A."/>
            <person name="Pangilinan J."/>
            <person name="Pereira M.F."/>
            <person name="Perotto S."/>
            <person name="Peter M."/>
            <person name="Pfister S."/>
            <person name="Riley R."/>
            <person name="Sitrit Y."/>
            <person name="Stielow J.B."/>
            <person name="Szollosi G."/>
            <person name="Zifcakova L."/>
            <person name="Stursova M."/>
            <person name="Spatafora J.W."/>
            <person name="Tedersoo L."/>
            <person name="Vaario L.M."/>
            <person name="Yamada A."/>
            <person name="Yan M."/>
            <person name="Wang P."/>
            <person name="Xu J."/>
            <person name="Bruns T."/>
            <person name="Baldrian P."/>
            <person name="Vilgalys R."/>
            <person name="Dunand C."/>
            <person name="Henrissat B."/>
            <person name="Grigoriev I.V."/>
            <person name="Hibbett D."/>
            <person name="Nagy L.G."/>
            <person name="Martin F.M."/>
        </authorList>
    </citation>
    <scope>NUCLEOTIDE SEQUENCE</scope>
    <source>
        <strain evidence="2">BED1</strain>
    </source>
</reference>
<comment type="caution">
    <text evidence="2">The sequence shown here is derived from an EMBL/GenBank/DDBJ whole genome shotgun (WGS) entry which is preliminary data.</text>
</comment>
<gene>
    <name evidence="2" type="ORF">L210DRAFT_3503950</name>
</gene>
<protein>
    <submittedName>
        <fullName evidence="2">Uncharacterized protein</fullName>
    </submittedName>
</protein>
<reference evidence="2" key="1">
    <citation type="submission" date="2019-10" db="EMBL/GenBank/DDBJ databases">
        <authorList>
            <consortium name="DOE Joint Genome Institute"/>
            <person name="Kuo A."/>
            <person name="Miyauchi S."/>
            <person name="Kiss E."/>
            <person name="Drula E."/>
            <person name="Kohler A."/>
            <person name="Sanchez-Garcia M."/>
            <person name="Andreopoulos B."/>
            <person name="Barry K.W."/>
            <person name="Bonito G."/>
            <person name="Buee M."/>
            <person name="Carver A."/>
            <person name="Chen C."/>
            <person name="Cichocki N."/>
            <person name="Clum A."/>
            <person name="Culley D."/>
            <person name="Crous P.W."/>
            <person name="Fauchery L."/>
            <person name="Girlanda M."/>
            <person name="Hayes R."/>
            <person name="Keri Z."/>
            <person name="LaButti K."/>
            <person name="Lipzen A."/>
            <person name="Lombard V."/>
            <person name="Magnuson J."/>
            <person name="Maillard F."/>
            <person name="Morin E."/>
            <person name="Murat C."/>
            <person name="Nolan M."/>
            <person name="Ohm R."/>
            <person name="Pangilinan J."/>
            <person name="Pereira M."/>
            <person name="Perotto S."/>
            <person name="Peter M."/>
            <person name="Riley R."/>
            <person name="Sitrit Y."/>
            <person name="Stielow B."/>
            <person name="Szollosi G."/>
            <person name="Zifcakova L."/>
            <person name="Stursova M."/>
            <person name="Spatafora J.W."/>
            <person name="Tedersoo L."/>
            <person name="Vaario L.-M."/>
            <person name="Yamada A."/>
            <person name="Yan M."/>
            <person name="Wang P."/>
            <person name="Xu J."/>
            <person name="Bruns T."/>
            <person name="Baldrian P."/>
            <person name="Vilgalys R."/>
            <person name="Henrissat B."/>
            <person name="Grigoriev I.V."/>
            <person name="Hibbett D."/>
            <person name="Nagy L.G."/>
            <person name="Martin F.M."/>
        </authorList>
    </citation>
    <scope>NUCLEOTIDE SEQUENCE</scope>
    <source>
        <strain evidence="2">BED1</strain>
    </source>
</reference>
<feature type="compositionally biased region" description="Basic and acidic residues" evidence="1">
    <location>
        <begin position="564"/>
        <end position="575"/>
    </location>
</feature>
<dbReference type="AlphaFoldDB" id="A0AAD4BU33"/>
<evidence type="ECO:0000313" key="3">
    <source>
        <dbReference type="Proteomes" id="UP001194468"/>
    </source>
</evidence>
<dbReference type="EMBL" id="WHUW01000012">
    <property type="protein sequence ID" value="KAF8440231.1"/>
    <property type="molecule type" value="Genomic_DNA"/>
</dbReference>
<dbReference type="Proteomes" id="UP001194468">
    <property type="component" value="Unassembled WGS sequence"/>
</dbReference>
<accession>A0AAD4BU33</accession>
<sequence>MASAWELKEAEDHQKLLCSLHQYDQEVFQSFNALIELVNDLIYFKHHEYSEELMSMAVSDLQLNINILKSEAQACMDAHVITSDKLASYIQKAMLSYHFLTMAKMMTQTQPTLIFTTQQVLLPCLLIHSSAPISLIYPYTNTSSSHLKIMDWKSRNHPIKCTSVEYNPVSHHMAAATASVPTPLHKVSHETSFEFIHPAAHPEHPKQKRARACPPQQLSHVEATGSQSQTHDAAQPAAPAEHVHDQVQPLSKGIKSSINEHAIQYFLTMPPMYSADGDADFLDKLATELAPSCLRISSLSDKPMPRCMAKEKHADKEKANEAKEAKKLALKGAYQQISAVQAEMAKEQTESSKGRAAVCPKSHVVKIKRASVGAPHDSRSTVPLASIDKRSLHEILGEATHQRILETSSNSGTAAQAEYLDPNYDQRNQFKKRLTHRVSGNMSSYASDSHVVPVPAKAIIIDTDHDNEHHLVATHSENSAASNWLIWHSTLISYLQLWSHTVGGVASTNAANDSNEPDDDSDKYHFAMEHSRGSCRAKSHTVAAGATDVVIIDTDNNDDDENEDHFTVEHPRRLV</sequence>